<evidence type="ECO:0000313" key="2">
    <source>
        <dbReference type="Proteomes" id="UP000229901"/>
    </source>
</evidence>
<sequence length="89" mass="10338">MTAIIIKRFTSSNQIKAYYEGDELNAIYTELGQPQAVFHLIKKRGAKHGISIKNILAPRQTRNRNCFRPRQLNLNQGLFYFQPITTRNT</sequence>
<organism evidence="1 2">
    <name type="scientific">Candidatus Falkowbacteria bacterium CG10_big_fil_rev_8_21_14_0_10_39_11</name>
    <dbReference type="NCBI Taxonomy" id="1974565"/>
    <lineage>
        <taxon>Bacteria</taxon>
        <taxon>Candidatus Falkowiibacteriota</taxon>
    </lineage>
</organism>
<dbReference type="Proteomes" id="UP000229901">
    <property type="component" value="Unassembled WGS sequence"/>
</dbReference>
<proteinExistence type="predicted"/>
<reference evidence="2" key="1">
    <citation type="submission" date="2017-09" db="EMBL/GenBank/DDBJ databases">
        <title>Depth-based differentiation of microbial function through sediment-hosted aquifers and enrichment of novel symbionts in the deep terrestrial subsurface.</title>
        <authorList>
            <person name="Probst A.J."/>
            <person name="Ladd B."/>
            <person name="Jarett J.K."/>
            <person name="Geller-Mcgrath D.E."/>
            <person name="Sieber C.M.K."/>
            <person name="Emerson J.B."/>
            <person name="Anantharaman K."/>
            <person name="Thomas B.C."/>
            <person name="Malmstrom R."/>
            <person name="Stieglmeier M."/>
            <person name="Klingl A."/>
            <person name="Woyke T."/>
            <person name="Ryan C.M."/>
            <person name="Banfield J.F."/>
        </authorList>
    </citation>
    <scope>NUCLEOTIDE SEQUENCE [LARGE SCALE GENOMIC DNA]</scope>
</reference>
<evidence type="ECO:0000313" key="1">
    <source>
        <dbReference type="EMBL" id="PIR94401.1"/>
    </source>
</evidence>
<comment type="caution">
    <text evidence="1">The sequence shown here is derived from an EMBL/GenBank/DDBJ whole genome shotgun (WGS) entry which is preliminary data.</text>
</comment>
<dbReference type="AlphaFoldDB" id="A0A2H0V5R0"/>
<gene>
    <name evidence="1" type="ORF">COT97_01690</name>
</gene>
<dbReference type="EMBL" id="PFAP01000007">
    <property type="protein sequence ID" value="PIR94401.1"/>
    <property type="molecule type" value="Genomic_DNA"/>
</dbReference>
<protein>
    <submittedName>
        <fullName evidence="1">Uncharacterized protein</fullName>
    </submittedName>
</protein>
<name>A0A2H0V5R0_9BACT</name>
<accession>A0A2H0V5R0</accession>